<accession>A0ABD1Q5H6</accession>
<sequence>MSSHETTDHHPADTIPFNATLPEEPLSSGHEHLDPGNAEHYPYELSEKIGEPENISGNDEARQDENIEIDKQKSEQRKKVPIEHPMITRGKGGVFKPNVYAVQAAKYIERSGL</sequence>
<protein>
    <submittedName>
        <fullName evidence="2">Uncharacterized protein</fullName>
    </submittedName>
</protein>
<evidence type="ECO:0000313" key="3">
    <source>
        <dbReference type="Proteomes" id="UP001604336"/>
    </source>
</evidence>
<feature type="region of interest" description="Disordered" evidence="1">
    <location>
        <begin position="1"/>
        <end position="93"/>
    </location>
</feature>
<feature type="compositionally biased region" description="Basic and acidic residues" evidence="1">
    <location>
        <begin position="59"/>
        <end position="82"/>
    </location>
</feature>
<organism evidence="2 3">
    <name type="scientific">Abeliophyllum distichum</name>
    <dbReference type="NCBI Taxonomy" id="126358"/>
    <lineage>
        <taxon>Eukaryota</taxon>
        <taxon>Viridiplantae</taxon>
        <taxon>Streptophyta</taxon>
        <taxon>Embryophyta</taxon>
        <taxon>Tracheophyta</taxon>
        <taxon>Spermatophyta</taxon>
        <taxon>Magnoliopsida</taxon>
        <taxon>eudicotyledons</taxon>
        <taxon>Gunneridae</taxon>
        <taxon>Pentapetalae</taxon>
        <taxon>asterids</taxon>
        <taxon>lamiids</taxon>
        <taxon>Lamiales</taxon>
        <taxon>Oleaceae</taxon>
        <taxon>Forsythieae</taxon>
        <taxon>Abeliophyllum</taxon>
    </lineage>
</organism>
<feature type="compositionally biased region" description="Basic and acidic residues" evidence="1">
    <location>
        <begin position="41"/>
        <end position="51"/>
    </location>
</feature>
<feature type="compositionally biased region" description="Basic and acidic residues" evidence="1">
    <location>
        <begin position="1"/>
        <end position="12"/>
    </location>
</feature>
<keyword evidence="3" id="KW-1185">Reference proteome</keyword>
<proteinExistence type="predicted"/>
<evidence type="ECO:0000313" key="2">
    <source>
        <dbReference type="EMBL" id="KAL2471370.1"/>
    </source>
</evidence>
<dbReference type="Proteomes" id="UP001604336">
    <property type="component" value="Unassembled WGS sequence"/>
</dbReference>
<dbReference type="EMBL" id="JBFOLK010000012">
    <property type="protein sequence ID" value="KAL2471370.1"/>
    <property type="molecule type" value="Genomic_DNA"/>
</dbReference>
<evidence type="ECO:0000256" key="1">
    <source>
        <dbReference type="SAM" id="MobiDB-lite"/>
    </source>
</evidence>
<comment type="caution">
    <text evidence="2">The sequence shown here is derived from an EMBL/GenBank/DDBJ whole genome shotgun (WGS) entry which is preliminary data.</text>
</comment>
<reference evidence="3" key="1">
    <citation type="submission" date="2024-07" db="EMBL/GenBank/DDBJ databases">
        <title>Two chromosome-level genome assemblies of Korean endemic species Abeliophyllum distichum and Forsythia ovata (Oleaceae).</title>
        <authorList>
            <person name="Jang H."/>
        </authorList>
    </citation>
    <scope>NUCLEOTIDE SEQUENCE [LARGE SCALE GENOMIC DNA]</scope>
</reference>
<name>A0ABD1Q5H6_9LAMI</name>
<dbReference type="AlphaFoldDB" id="A0ABD1Q5H6"/>
<gene>
    <name evidence="2" type="ORF">Adt_39506</name>
</gene>